<evidence type="ECO:0000256" key="1">
    <source>
        <dbReference type="SAM" id="MobiDB-lite"/>
    </source>
</evidence>
<dbReference type="Pfam" id="PF06824">
    <property type="entry name" value="Glyco_hydro_125"/>
    <property type="match status" value="1"/>
</dbReference>
<dbReference type="SMART" id="SM01149">
    <property type="entry name" value="DUF1237"/>
    <property type="match status" value="1"/>
</dbReference>
<dbReference type="GO" id="GO:0004553">
    <property type="term" value="F:hydrolase activity, hydrolyzing O-glycosyl compounds"/>
    <property type="evidence" value="ECO:0007669"/>
    <property type="project" value="UniProtKB-ARBA"/>
</dbReference>
<dbReference type="GO" id="GO:0005975">
    <property type="term" value="P:carbohydrate metabolic process"/>
    <property type="evidence" value="ECO:0007669"/>
    <property type="project" value="InterPro"/>
</dbReference>
<dbReference type="InterPro" id="IPR008313">
    <property type="entry name" value="GH125"/>
</dbReference>
<dbReference type="Proteomes" id="UP000243052">
    <property type="component" value="Chromosome vi"/>
</dbReference>
<dbReference type="InterPro" id="IPR008928">
    <property type="entry name" value="6-hairpin_glycosidase_sf"/>
</dbReference>
<accession>A0A0X8HU91</accession>
<evidence type="ECO:0000313" key="3">
    <source>
        <dbReference type="Proteomes" id="UP000243052"/>
    </source>
</evidence>
<dbReference type="PANTHER" id="PTHR31047:SF0">
    <property type="entry name" value="MEIOTICALLY UP-REGULATED GENE 157 PROTEIN"/>
    <property type="match status" value="1"/>
</dbReference>
<dbReference type="RefSeq" id="XP_017988563.1">
    <property type="nucleotide sequence ID" value="XM_018133311.1"/>
</dbReference>
<name>A0A0X8HU91_9SACH</name>
<gene>
    <name evidence="2" type="ORF">AW171_hschr63526</name>
</gene>
<dbReference type="EMBL" id="CP014246">
    <property type="protein sequence ID" value="AMD21567.1"/>
    <property type="molecule type" value="Genomic_DNA"/>
</dbReference>
<reference evidence="2 3" key="1">
    <citation type="submission" date="2016-01" db="EMBL/GenBank/DDBJ databases">
        <title>Genome sequence of the yeast Holleya sinecauda.</title>
        <authorList>
            <person name="Dietrich F.S."/>
        </authorList>
    </citation>
    <scope>NUCLEOTIDE SEQUENCE [LARGE SCALE GENOMIC DNA]</scope>
    <source>
        <strain evidence="2 3">ATCC 58844</strain>
    </source>
</reference>
<dbReference type="GeneID" id="28724861"/>
<keyword evidence="3" id="KW-1185">Reference proteome</keyword>
<sequence length="612" mass="69137">MASSISTASLYPRRKYRMLMFGCLVLVLFSILPAINVNNAEVILDAKLRDLTADWGNDKTVEVPKAEDGCPDYAEYSRTPHHDREGPETPLKLPYQRPLEKCRTFRSPVIDNFIKNFVPMLQDPDLAIIFENAFPNTLDTTILWHVEGEQNQFHKESHVTYRNNIPETFIVTGDIHAEWLRDSAWQLSVYHRFLKGDPKLRELILGAINTQSHFIISNPYCNAFQPPKYSNVDRVNSTIDQVFPKPNWDEVFECKYEIDSLASFLTLSYGYYNGVANEDKFRFITSDWLLAVQSLINVLRRESVPTFAADGTVNPYMYSFKRKTTIGSETLPLGGVGNPVNSNTGLIRSAFRPSDDATVFQFFIAGNAHMAVELDHLVTILKAYTTESKSNEEPSSGFSNIYNIPIATLISDAEKLSAQIKTGIKEHGIVKHPLFGQVYAYEVDGYDSRIIMDDANIPSLLSLPALGFVDAKDKIYQNTRKMILSSQHNPYYINGKFFEGIGGPHIGVESPWPMSLLVRIRTSNDDQEIKECLKYVLESTGGLGLIHESINAFVENGKEYTRPWFAWANSEFAKTILQLAETKPHLVLREDVARKKFDLDAMIADAKEAAGI</sequence>
<dbReference type="AlphaFoldDB" id="A0A0X8HU91"/>
<dbReference type="OrthoDB" id="7771656at2759"/>
<evidence type="ECO:0000313" key="2">
    <source>
        <dbReference type="EMBL" id="AMD21567.1"/>
    </source>
</evidence>
<dbReference type="Gene3D" id="1.50.10.10">
    <property type="match status" value="1"/>
</dbReference>
<proteinExistence type="predicted"/>
<feature type="region of interest" description="Disordered" evidence="1">
    <location>
        <begin position="62"/>
        <end position="93"/>
    </location>
</feature>
<dbReference type="SUPFAM" id="SSF48208">
    <property type="entry name" value="Six-hairpin glycosidases"/>
    <property type="match status" value="1"/>
</dbReference>
<organism evidence="2 3">
    <name type="scientific">Eremothecium sinecaudum</name>
    <dbReference type="NCBI Taxonomy" id="45286"/>
    <lineage>
        <taxon>Eukaryota</taxon>
        <taxon>Fungi</taxon>
        <taxon>Dikarya</taxon>
        <taxon>Ascomycota</taxon>
        <taxon>Saccharomycotina</taxon>
        <taxon>Saccharomycetes</taxon>
        <taxon>Saccharomycetales</taxon>
        <taxon>Saccharomycetaceae</taxon>
        <taxon>Eremothecium</taxon>
    </lineage>
</organism>
<protein>
    <submittedName>
        <fullName evidence="2">HFL289Wp</fullName>
    </submittedName>
</protein>
<feature type="compositionally biased region" description="Basic and acidic residues" evidence="1">
    <location>
        <begin position="78"/>
        <end position="87"/>
    </location>
</feature>
<dbReference type="InterPro" id="IPR012341">
    <property type="entry name" value="6hp_glycosidase-like_sf"/>
</dbReference>
<dbReference type="PANTHER" id="PTHR31047">
    <property type="entry name" value="MEIOTICALLY UP-REGULATED GENE 157 PROTEIN"/>
    <property type="match status" value="1"/>
</dbReference>